<reference evidence="3" key="1">
    <citation type="submission" date="2016-08" db="EMBL/GenBank/DDBJ databases">
        <authorList>
            <person name="Varghese N."/>
            <person name="Submissions Spin"/>
        </authorList>
    </citation>
    <scope>NUCLEOTIDE SEQUENCE [LARGE SCALE GENOMIC DNA]</scope>
    <source>
        <strain evidence="3">SGD-1123</strain>
    </source>
</reference>
<keyword evidence="3" id="KW-1185">Reference proteome</keyword>
<dbReference type="InterPro" id="IPR025510">
    <property type="entry name" value="DUF4397"/>
</dbReference>
<accession>A0A0V8HLS2</accession>
<sequence>MRNQQDYLNKASLYDLLAGYYKYSNPSMHIHYYQKHIKYMNLALQAQQREMNLSSQPAYVRVLHAVPDAPSVDIYINANRVLRDVAFKDISDYLTLPAGKYHIDIYPAGTGVNTLISKKVKIEPGKVYTLAAVGTSKKLQLLPYIDDPSVPNGETKIKFIHLSPDAPAVDIGVKGGDTVFPDISFKQATEYLNLTPMTVNLEARIAGTKNTVLDIPGVSLKANQPYTIVAVGFAEGEPGLETLLLKG</sequence>
<protein>
    <recommendedName>
        <fullName evidence="1">DUF4397 domain-containing protein</fullName>
    </recommendedName>
</protein>
<dbReference type="EMBL" id="FMAU01000001">
    <property type="protein sequence ID" value="SCB82964.1"/>
    <property type="molecule type" value="Genomic_DNA"/>
</dbReference>
<dbReference type="Pfam" id="PF14344">
    <property type="entry name" value="DUF4397"/>
    <property type="match status" value="1"/>
</dbReference>
<dbReference type="AlphaFoldDB" id="A0A0V8HLS2"/>
<dbReference type="OrthoDB" id="9783299at2"/>
<proteinExistence type="predicted"/>
<feature type="domain" description="DUF4397" evidence="1">
    <location>
        <begin position="58"/>
        <end position="171"/>
    </location>
</feature>
<gene>
    <name evidence="2" type="ORF">GA0061094_0790</name>
</gene>
<name>A0A0V8HLS2_9BACI</name>
<evidence type="ECO:0000259" key="1">
    <source>
        <dbReference type="Pfam" id="PF14344"/>
    </source>
</evidence>
<organism evidence="2 3">
    <name type="scientific">[Bacillus] enclensis</name>
    <dbReference type="NCBI Taxonomy" id="1402860"/>
    <lineage>
        <taxon>Bacteria</taxon>
        <taxon>Bacillati</taxon>
        <taxon>Bacillota</taxon>
        <taxon>Bacilli</taxon>
        <taxon>Bacillales</taxon>
        <taxon>Bacillaceae</taxon>
        <taxon>Rossellomorea</taxon>
    </lineage>
</organism>
<evidence type="ECO:0000313" key="3">
    <source>
        <dbReference type="Proteomes" id="UP000181997"/>
    </source>
</evidence>
<dbReference type="RefSeq" id="WP_032088005.1">
    <property type="nucleotide sequence ID" value="NZ_FMAU01000001.1"/>
</dbReference>
<evidence type="ECO:0000313" key="2">
    <source>
        <dbReference type="EMBL" id="SCB82964.1"/>
    </source>
</evidence>
<dbReference type="Proteomes" id="UP000181997">
    <property type="component" value="Unassembled WGS sequence"/>
</dbReference>